<dbReference type="Pfam" id="PF13561">
    <property type="entry name" value="adh_short_C2"/>
    <property type="match status" value="1"/>
</dbReference>
<dbReference type="FunFam" id="3.40.50.720:FF:000084">
    <property type="entry name" value="Short-chain dehydrogenase reductase"/>
    <property type="match status" value="1"/>
</dbReference>
<evidence type="ECO:0000313" key="4">
    <source>
        <dbReference type="Proteomes" id="UP001285636"/>
    </source>
</evidence>
<keyword evidence="2 3" id="KW-0560">Oxidoreductase</keyword>
<reference evidence="3" key="1">
    <citation type="submission" date="2023-10" db="EMBL/GenBank/DDBJ databases">
        <title>Screening of Alkalihalophilus pseudofirmusBZ-TG-HK211 and Its Alleviation of Salt Stress on Rapeseed Growth.</title>
        <authorList>
            <person name="Zhao B."/>
            <person name="Guo T."/>
        </authorList>
    </citation>
    <scope>NUCLEOTIDE SEQUENCE</scope>
    <source>
        <strain evidence="3">BZ-TG-HK211</strain>
    </source>
</reference>
<proteinExistence type="inferred from homology"/>
<sequence>MMMRAVLITGATSGIGKAAVHRFAKEGDHVIAVSKSYEKGSFFISEIDRCEYKGHVDFFQADIRSENEVERLYAELSMTFRSIDVLVNNAGVVQPAAGMIEKIQEDEWDELFNTNVKAAFLMMKHGLKQMDRKKGAAIINVASAMGSTTYPPALAAYNSSKAALISLTKSLAARYAKQGIRINTISPGLVDTPLAHWLYGGKCSFKKVSEKHPRGYGAAPDEIASIIYFLASEDASYVIGHNLIADGGHSLK</sequence>
<gene>
    <name evidence="3" type="ORF">RYX45_13195</name>
</gene>
<dbReference type="GO" id="GO:0016491">
    <property type="term" value="F:oxidoreductase activity"/>
    <property type="evidence" value="ECO:0007669"/>
    <property type="project" value="UniProtKB-KW"/>
</dbReference>
<dbReference type="PANTHER" id="PTHR43477:SF1">
    <property type="entry name" value="DIHYDROANTICAPSIN 7-DEHYDROGENASE"/>
    <property type="match status" value="1"/>
</dbReference>
<evidence type="ECO:0000256" key="2">
    <source>
        <dbReference type="ARBA" id="ARBA00023002"/>
    </source>
</evidence>
<accession>A0AAJ2U0X4</accession>
<dbReference type="InterPro" id="IPR002347">
    <property type="entry name" value="SDR_fam"/>
</dbReference>
<dbReference type="PRINTS" id="PR00080">
    <property type="entry name" value="SDRFAMILY"/>
</dbReference>
<protein>
    <submittedName>
        <fullName evidence="3">SDR family oxidoreductase</fullName>
        <ecNumber evidence="3">1.-.-.-</ecNumber>
    </submittedName>
</protein>
<dbReference type="GO" id="GO:0008206">
    <property type="term" value="P:bile acid metabolic process"/>
    <property type="evidence" value="ECO:0007669"/>
    <property type="project" value="UniProtKB-ARBA"/>
</dbReference>
<name>A0AAJ2U0X4_ALKPS</name>
<comment type="similarity">
    <text evidence="1">Belongs to the short-chain dehydrogenases/reductases (SDR) family.</text>
</comment>
<dbReference type="Gene3D" id="3.40.50.720">
    <property type="entry name" value="NAD(P)-binding Rossmann-like Domain"/>
    <property type="match status" value="1"/>
</dbReference>
<evidence type="ECO:0000256" key="1">
    <source>
        <dbReference type="ARBA" id="ARBA00006484"/>
    </source>
</evidence>
<dbReference type="Proteomes" id="UP001285636">
    <property type="component" value="Unassembled WGS sequence"/>
</dbReference>
<dbReference type="InterPro" id="IPR051122">
    <property type="entry name" value="SDR_DHRS6-like"/>
</dbReference>
<dbReference type="InterPro" id="IPR036291">
    <property type="entry name" value="NAD(P)-bd_dom_sf"/>
</dbReference>
<comment type="caution">
    <text evidence="3">The sequence shown here is derived from an EMBL/GenBank/DDBJ whole genome shotgun (WGS) entry which is preliminary data.</text>
</comment>
<dbReference type="CDD" id="cd05233">
    <property type="entry name" value="SDR_c"/>
    <property type="match status" value="1"/>
</dbReference>
<dbReference type="EC" id="1.-.-.-" evidence="3"/>
<dbReference type="InterPro" id="IPR020904">
    <property type="entry name" value="Sc_DH/Rdtase_CS"/>
</dbReference>
<organism evidence="3 4">
    <name type="scientific">Alkalihalophilus pseudofirmus</name>
    <name type="common">Bacillus pseudofirmus</name>
    <dbReference type="NCBI Taxonomy" id="79885"/>
    <lineage>
        <taxon>Bacteria</taxon>
        <taxon>Bacillati</taxon>
        <taxon>Bacillota</taxon>
        <taxon>Bacilli</taxon>
        <taxon>Bacillales</taxon>
        <taxon>Bacillaceae</taxon>
        <taxon>Alkalihalophilus</taxon>
    </lineage>
</organism>
<dbReference type="PROSITE" id="PS00061">
    <property type="entry name" value="ADH_SHORT"/>
    <property type="match status" value="1"/>
</dbReference>
<evidence type="ECO:0000313" key="3">
    <source>
        <dbReference type="EMBL" id="MDV2886139.1"/>
    </source>
</evidence>
<dbReference type="PANTHER" id="PTHR43477">
    <property type="entry name" value="DIHYDROANTICAPSIN 7-DEHYDROGENASE"/>
    <property type="match status" value="1"/>
</dbReference>
<dbReference type="RefSeq" id="WP_075683832.1">
    <property type="nucleotide sequence ID" value="NZ_CP144224.1"/>
</dbReference>
<dbReference type="AlphaFoldDB" id="A0AAJ2U0X4"/>
<dbReference type="SUPFAM" id="SSF51735">
    <property type="entry name" value="NAD(P)-binding Rossmann-fold domains"/>
    <property type="match status" value="1"/>
</dbReference>
<dbReference type="PRINTS" id="PR00081">
    <property type="entry name" value="GDHRDH"/>
</dbReference>
<dbReference type="EMBL" id="JAWJAY010000003">
    <property type="protein sequence ID" value="MDV2886139.1"/>
    <property type="molecule type" value="Genomic_DNA"/>
</dbReference>